<dbReference type="Pfam" id="PF13668">
    <property type="entry name" value="Ferritin_2"/>
    <property type="match status" value="1"/>
</dbReference>
<dbReference type="InterPro" id="IPR052965">
    <property type="entry name" value="Pigment-catalase-like"/>
</dbReference>
<evidence type="ECO:0000313" key="2">
    <source>
        <dbReference type="Proteomes" id="UP001497522"/>
    </source>
</evidence>
<dbReference type="PANTHER" id="PTHR31694:SF26">
    <property type="entry name" value="OS05G0151100 PROTEIN"/>
    <property type="match status" value="1"/>
</dbReference>
<dbReference type="PANTHER" id="PTHR31694">
    <property type="entry name" value="DESICCATION-LIKE PROTEIN"/>
    <property type="match status" value="1"/>
</dbReference>
<dbReference type="EMBL" id="OZ023714">
    <property type="protein sequence ID" value="CAK9863450.1"/>
    <property type="molecule type" value="Genomic_DNA"/>
</dbReference>
<evidence type="ECO:0008006" key="3">
    <source>
        <dbReference type="Google" id="ProtNLM"/>
    </source>
</evidence>
<evidence type="ECO:0000313" key="1">
    <source>
        <dbReference type="EMBL" id="CAK9863450.1"/>
    </source>
</evidence>
<keyword evidence="2" id="KW-1185">Reference proteome</keyword>
<name>A0ABP1ALL8_9BRYO</name>
<organism evidence="1 2">
    <name type="scientific">Sphagnum jensenii</name>
    <dbReference type="NCBI Taxonomy" id="128206"/>
    <lineage>
        <taxon>Eukaryota</taxon>
        <taxon>Viridiplantae</taxon>
        <taxon>Streptophyta</taxon>
        <taxon>Embryophyta</taxon>
        <taxon>Bryophyta</taxon>
        <taxon>Sphagnophytina</taxon>
        <taxon>Sphagnopsida</taxon>
        <taxon>Sphagnales</taxon>
        <taxon>Sphagnaceae</taxon>
        <taxon>Sphagnum</taxon>
    </lineage>
</organism>
<reference evidence="1" key="1">
    <citation type="submission" date="2024-03" db="EMBL/GenBank/DDBJ databases">
        <authorList>
            <consortium name="ELIXIR-Norway"/>
            <consortium name="Elixir Norway"/>
        </authorList>
    </citation>
    <scope>NUCLEOTIDE SEQUENCE</scope>
</reference>
<dbReference type="Proteomes" id="UP001497522">
    <property type="component" value="Chromosome 13"/>
</dbReference>
<protein>
    <recommendedName>
        <fullName evidence="3">Desiccation-related protein PCC13-62</fullName>
    </recommendedName>
</protein>
<sequence length="322" mass="35209">MLSLFPLSFFSWAFFLLVFFLGPIILEPNFFFWELVPTPPTFLPPPNASTSLPASLPFVALNLEYLEAVYFLWGAYGYGLDKLAPHLTEGGPKPIGVQKANLDNLTRDIVAQLGLEEIGHLTILQKELGRYYFPRVQLDLSEANWAKIIDNAFGEKLNPPFNPYKNSLNYLISAYTIPYVGLTGYVGIVPLLQGVGAKALVAELLGVEAGQDAVIRTLLYTVKDELVPPYKYTVAEFTEKISSLRNNLSHAFVDEGLEVPKSEGADGLVTGNILSANNYSLSYARTAKQVLETVYGTGNPSIPGGFFPKGGNGTIALGYLKS</sequence>
<proteinExistence type="predicted"/>
<accession>A0ABP1ALL8</accession>
<gene>
    <name evidence="1" type="ORF">CSSPJE1EN2_LOCUS6445</name>
</gene>